<dbReference type="RefSeq" id="WP_128706049.1">
    <property type="nucleotide sequence ID" value="NZ_RLII01000011.1"/>
</dbReference>
<evidence type="ECO:0000259" key="12">
    <source>
        <dbReference type="SMART" id="SM01097"/>
    </source>
</evidence>
<comment type="pathway">
    <text evidence="2 11">Amino-acid biosynthesis; L-arginine biosynthesis; carbamoyl phosphate from bicarbonate: step 1/1.</text>
</comment>
<dbReference type="AlphaFoldDB" id="A0A4Q0I3Y4"/>
<evidence type="ECO:0000256" key="7">
    <source>
        <dbReference type="ARBA" id="ARBA00022962"/>
    </source>
</evidence>
<keyword evidence="7 11" id="KW-0315">Glutamine amidotransferase</keyword>
<dbReference type="OrthoDB" id="9804328at2"/>
<protein>
    <recommendedName>
        <fullName evidence="11">Carbamoyl phosphate synthase small chain</fullName>
        <ecNumber evidence="11">6.3.5.5</ecNumber>
    </recommendedName>
    <alternativeName>
        <fullName evidence="11">Carbamoyl phosphate synthetase glutamine chain</fullName>
    </alternativeName>
</protein>
<feature type="binding site" evidence="11">
    <location>
        <position position="248"/>
    </location>
    <ligand>
        <name>L-glutamine</name>
        <dbReference type="ChEBI" id="CHEBI:58359"/>
    </ligand>
</feature>
<dbReference type="SUPFAM" id="SSF52317">
    <property type="entry name" value="Class I glutamine amidotransferase-like"/>
    <property type="match status" value="1"/>
</dbReference>
<evidence type="ECO:0000256" key="11">
    <source>
        <dbReference type="HAMAP-Rule" id="MF_01209"/>
    </source>
</evidence>
<comment type="catalytic activity">
    <reaction evidence="10 11">
        <text>L-glutamine + H2O = L-glutamate + NH4(+)</text>
        <dbReference type="Rhea" id="RHEA:15889"/>
        <dbReference type="ChEBI" id="CHEBI:15377"/>
        <dbReference type="ChEBI" id="CHEBI:28938"/>
        <dbReference type="ChEBI" id="CHEBI:29985"/>
        <dbReference type="ChEBI" id="CHEBI:58359"/>
    </reaction>
</comment>
<dbReference type="PRINTS" id="PR00097">
    <property type="entry name" value="ANTSNTHASEII"/>
</dbReference>
<dbReference type="Pfam" id="PF00117">
    <property type="entry name" value="GATase"/>
    <property type="match status" value="1"/>
</dbReference>
<dbReference type="SMART" id="SM01097">
    <property type="entry name" value="CPSase_sm_chain"/>
    <property type="match status" value="1"/>
</dbReference>
<evidence type="ECO:0000256" key="9">
    <source>
        <dbReference type="ARBA" id="ARBA00048816"/>
    </source>
</evidence>
<dbReference type="InterPro" id="IPR029062">
    <property type="entry name" value="Class_I_gatase-like"/>
</dbReference>
<dbReference type="Pfam" id="PF00988">
    <property type="entry name" value="CPSase_sm_chain"/>
    <property type="match status" value="1"/>
</dbReference>
<name>A0A4Q0I3Y4_9FIRM</name>
<comment type="pathway">
    <text evidence="1 11">Pyrimidine metabolism; UMP biosynthesis via de novo pathway; (S)-dihydroorotate from bicarbonate: step 1/3.</text>
</comment>
<evidence type="ECO:0000256" key="8">
    <source>
        <dbReference type="ARBA" id="ARBA00022975"/>
    </source>
</evidence>
<dbReference type="CDD" id="cd01744">
    <property type="entry name" value="GATase1_CPSase"/>
    <property type="match status" value="1"/>
</dbReference>
<reference evidence="14" key="1">
    <citation type="submission" date="2018-11" db="EMBL/GenBank/DDBJ databases">
        <title>Genome sequencing of a novel mesophilic and cellulolytic organism within the genus Hungateiclostridium.</title>
        <authorList>
            <person name="Rettenmaier R."/>
            <person name="Liebl W."/>
            <person name="Zverlov V."/>
        </authorList>
    </citation>
    <scope>NUCLEOTIDE SEQUENCE [LARGE SCALE GENOMIC DNA]</scope>
    <source>
        <strain evidence="14">N2K1</strain>
    </source>
</reference>
<dbReference type="NCBIfam" id="NF009475">
    <property type="entry name" value="PRK12838.1"/>
    <property type="match status" value="1"/>
</dbReference>
<evidence type="ECO:0000256" key="10">
    <source>
        <dbReference type="ARBA" id="ARBA00049285"/>
    </source>
</evidence>
<dbReference type="PANTHER" id="PTHR43418:SF7">
    <property type="entry name" value="CARBAMOYL-PHOSPHATE SYNTHASE SMALL CHAIN"/>
    <property type="match status" value="1"/>
</dbReference>
<feature type="binding site" evidence="11">
    <location>
        <position position="292"/>
    </location>
    <ligand>
        <name>L-glutamine</name>
        <dbReference type="ChEBI" id="CHEBI:58359"/>
    </ligand>
</feature>
<dbReference type="NCBIfam" id="TIGR01368">
    <property type="entry name" value="CPSaseIIsmall"/>
    <property type="match status" value="1"/>
</dbReference>
<dbReference type="GO" id="GO:0004359">
    <property type="term" value="F:glutaminase activity"/>
    <property type="evidence" value="ECO:0007669"/>
    <property type="project" value="RHEA"/>
</dbReference>
<dbReference type="GO" id="GO:0006541">
    <property type="term" value="P:glutamine metabolic process"/>
    <property type="evidence" value="ECO:0007669"/>
    <property type="project" value="InterPro"/>
</dbReference>
<dbReference type="GO" id="GO:0006526">
    <property type="term" value="P:L-arginine biosynthetic process"/>
    <property type="evidence" value="ECO:0007669"/>
    <property type="project" value="UniProtKB-UniRule"/>
</dbReference>
<comment type="caution">
    <text evidence="13">The sequence shown here is derived from an EMBL/GenBank/DDBJ whole genome shotgun (WGS) entry which is preliminary data.</text>
</comment>
<keyword evidence="11" id="KW-0028">Amino-acid biosynthesis</keyword>
<comment type="similarity">
    <text evidence="3 11">Belongs to the CarA family.</text>
</comment>
<keyword evidence="11" id="KW-0055">Arginine biosynthesis</keyword>
<dbReference type="PRINTS" id="PR00096">
    <property type="entry name" value="GATASE"/>
</dbReference>
<keyword evidence="6 11" id="KW-0067">ATP-binding</keyword>
<comment type="subunit">
    <text evidence="11">Composed of two chains; the small (or glutamine) chain promotes the hydrolysis of glutamine to ammonia, which is used by the large (or ammonia) chain to synthesize carbamoyl phosphate. Tetramer of heterodimers (alpha,beta)4.</text>
</comment>
<dbReference type="GO" id="GO:0005524">
    <property type="term" value="F:ATP binding"/>
    <property type="evidence" value="ECO:0007669"/>
    <property type="project" value="UniProtKB-UniRule"/>
</dbReference>
<dbReference type="InterPro" id="IPR002474">
    <property type="entry name" value="CarbamoylP_synth_ssu_N"/>
</dbReference>
<evidence type="ECO:0000256" key="3">
    <source>
        <dbReference type="ARBA" id="ARBA00007800"/>
    </source>
</evidence>
<feature type="domain" description="Carbamoyl-phosphate synthase small subunit N-terminal" evidence="12">
    <location>
        <begin position="1"/>
        <end position="131"/>
    </location>
</feature>
<dbReference type="UniPathway" id="UPA00068">
    <property type="reaction ID" value="UER00171"/>
</dbReference>
<dbReference type="EMBL" id="RLII01000011">
    <property type="protein sequence ID" value="RXE58931.1"/>
    <property type="molecule type" value="Genomic_DNA"/>
</dbReference>
<dbReference type="SUPFAM" id="SSF52021">
    <property type="entry name" value="Carbamoyl phosphate synthetase, small subunit N-terminal domain"/>
    <property type="match status" value="1"/>
</dbReference>
<feature type="active site" evidence="11">
    <location>
        <position position="330"/>
    </location>
</feature>
<proteinExistence type="inferred from homology"/>
<evidence type="ECO:0000313" key="14">
    <source>
        <dbReference type="Proteomes" id="UP000289166"/>
    </source>
</evidence>
<keyword evidence="8 11" id="KW-0665">Pyrimidine biosynthesis</keyword>
<dbReference type="PANTHER" id="PTHR43418">
    <property type="entry name" value="MULTIFUNCTIONAL TRYPTOPHAN BIOSYNTHESIS PROTEIN-RELATED"/>
    <property type="match status" value="1"/>
</dbReference>
<dbReference type="PRINTS" id="PR00099">
    <property type="entry name" value="CPSGATASE"/>
</dbReference>
<evidence type="ECO:0000313" key="13">
    <source>
        <dbReference type="EMBL" id="RXE58931.1"/>
    </source>
</evidence>
<dbReference type="GO" id="GO:0044205">
    <property type="term" value="P:'de novo' UMP biosynthetic process"/>
    <property type="evidence" value="ECO:0007669"/>
    <property type="project" value="UniProtKB-UniRule"/>
</dbReference>
<feature type="binding site" evidence="11">
    <location>
        <position position="45"/>
    </location>
    <ligand>
        <name>L-glutamine</name>
        <dbReference type="ChEBI" id="CHEBI:58359"/>
    </ligand>
</feature>
<dbReference type="UniPathway" id="UPA00070">
    <property type="reaction ID" value="UER00115"/>
</dbReference>
<dbReference type="InterPro" id="IPR017926">
    <property type="entry name" value="GATASE"/>
</dbReference>
<keyword evidence="14" id="KW-1185">Reference proteome</keyword>
<feature type="binding site" evidence="11">
    <location>
        <position position="220"/>
    </location>
    <ligand>
        <name>L-glutamine</name>
        <dbReference type="ChEBI" id="CHEBI:58359"/>
    </ligand>
</feature>
<dbReference type="PROSITE" id="PS51273">
    <property type="entry name" value="GATASE_TYPE_1"/>
    <property type="match status" value="1"/>
</dbReference>
<comment type="function">
    <text evidence="11">Small subunit of the glutamine-dependent carbamoyl phosphate synthetase (CPSase). CPSase catalyzes the formation of carbamoyl phosphate from the ammonia moiety of glutamine, carbonate, and phosphate donated by ATP, constituting the first step of 2 biosynthetic pathways, one leading to arginine and/or urea and the other to pyrimidine nucleotides. The small subunit (glutamine amidotransferase) binds and cleaves glutamine to supply the large subunit with the substrate ammonia.</text>
</comment>
<dbReference type="Gene3D" id="3.50.30.20">
    <property type="entry name" value="Carbamoyl-phosphate synthase small subunit, N-terminal domain"/>
    <property type="match status" value="1"/>
</dbReference>
<sequence length="357" mass="39628">MKSVLLLEDGTYFTGEAFGKAGETVGEIVFNTCMTGYQEILTNPSYNGQIVAMTYPLIGNYGFNRYDNESDTTHVQGFIVKELSDTPTNWRCEITPEEYFVANGIVGIKGIDTRTLTKHIRSKGSMYCIISTESGNIDLLLEKLMKKKMEKKSPVMEVSTKSPIHKPGRGKRVVVMDFGVKHSIIKSLEKINCDIYILPASSSANEIMSYNPDGILLSNGPSDPCELPFVKSTVQELIGKKPMFGIGLGHQLLGLALGGKVSKLPFGHHGSNQPVRDYIKGRCYVTSQSHNYVLENDFSDDVLITHININDNTVEGFKHKHYPILGVQYHPKAVSGHDDSSYVFDDFIEMMDGQPIV</sequence>
<evidence type="ECO:0000256" key="4">
    <source>
        <dbReference type="ARBA" id="ARBA00022598"/>
    </source>
</evidence>
<dbReference type="GO" id="GO:0004088">
    <property type="term" value="F:carbamoyl-phosphate synthase (glutamine-hydrolyzing) activity"/>
    <property type="evidence" value="ECO:0007669"/>
    <property type="project" value="UniProtKB-UniRule"/>
</dbReference>
<dbReference type="Proteomes" id="UP000289166">
    <property type="component" value="Unassembled WGS sequence"/>
</dbReference>
<feature type="binding site" evidence="11">
    <location>
        <position position="251"/>
    </location>
    <ligand>
        <name>L-glutamine</name>
        <dbReference type="ChEBI" id="CHEBI:58359"/>
    </ligand>
</feature>
<gene>
    <name evidence="11" type="primary">carA</name>
    <name evidence="13" type="ORF">EFD62_09850</name>
</gene>
<dbReference type="GO" id="GO:0006207">
    <property type="term" value="P:'de novo' pyrimidine nucleobase biosynthetic process"/>
    <property type="evidence" value="ECO:0007669"/>
    <property type="project" value="InterPro"/>
</dbReference>
<dbReference type="HAMAP" id="MF_01209">
    <property type="entry name" value="CPSase_S_chain"/>
    <property type="match status" value="1"/>
</dbReference>
<evidence type="ECO:0000256" key="5">
    <source>
        <dbReference type="ARBA" id="ARBA00022741"/>
    </source>
</evidence>
<evidence type="ECO:0000256" key="2">
    <source>
        <dbReference type="ARBA" id="ARBA00005077"/>
    </source>
</evidence>
<dbReference type="InterPro" id="IPR006274">
    <property type="entry name" value="CarbamoylP_synth_ssu"/>
</dbReference>
<organism evidence="13 14">
    <name type="scientific">Acetivibrio mesophilus</name>
    <dbReference type="NCBI Taxonomy" id="2487273"/>
    <lineage>
        <taxon>Bacteria</taxon>
        <taxon>Bacillati</taxon>
        <taxon>Bacillota</taxon>
        <taxon>Clostridia</taxon>
        <taxon>Eubacteriales</taxon>
        <taxon>Oscillospiraceae</taxon>
        <taxon>Acetivibrio</taxon>
    </lineage>
</organism>
<dbReference type="FunFam" id="3.50.30.20:FF:000001">
    <property type="entry name" value="Carbamoyl-phosphate synthase small chain"/>
    <property type="match status" value="1"/>
</dbReference>
<dbReference type="InterPro" id="IPR050472">
    <property type="entry name" value="Anth_synth/Amidotransfase"/>
</dbReference>
<accession>A0A4Q0I3Y4</accession>
<dbReference type="EC" id="6.3.5.5" evidence="11"/>
<keyword evidence="4 11" id="KW-0436">Ligase</keyword>
<dbReference type="InterPro" id="IPR035686">
    <property type="entry name" value="CPSase_GATase1"/>
</dbReference>
<comment type="caution">
    <text evidence="11">Lacks conserved residue(s) required for the propagation of feature annotation.</text>
</comment>
<feature type="region of interest" description="CPSase" evidence="11">
    <location>
        <begin position="1"/>
        <end position="171"/>
    </location>
</feature>
<dbReference type="InterPro" id="IPR036480">
    <property type="entry name" value="CarbP_synth_ssu_N_sf"/>
</dbReference>
<dbReference type="Gene3D" id="3.40.50.880">
    <property type="match status" value="1"/>
</dbReference>
<comment type="catalytic activity">
    <reaction evidence="9 11">
        <text>hydrogencarbonate + L-glutamine + 2 ATP + H2O = carbamoyl phosphate + L-glutamate + 2 ADP + phosphate + 2 H(+)</text>
        <dbReference type="Rhea" id="RHEA:18633"/>
        <dbReference type="ChEBI" id="CHEBI:15377"/>
        <dbReference type="ChEBI" id="CHEBI:15378"/>
        <dbReference type="ChEBI" id="CHEBI:17544"/>
        <dbReference type="ChEBI" id="CHEBI:29985"/>
        <dbReference type="ChEBI" id="CHEBI:30616"/>
        <dbReference type="ChEBI" id="CHEBI:43474"/>
        <dbReference type="ChEBI" id="CHEBI:58228"/>
        <dbReference type="ChEBI" id="CHEBI:58359"/>
        <dbReference type="ChEBI" id="CHEBI:456216"/>
        <dbReference type="EC" id="6.3.5.5"/>
    </reaction>
</comment>
<evidence type="ECO:0000256" key="1">
    <source>
        <dbReference type="ARBA" id="ARBA00004812"/>
    </source>
</evidence>
<evidence type="ECO:0000256" key="6">
    <source>
        <dbReference type="ARBA" id="ARBA00022840"/>
    </source>
</evidence>
<keyword evidence="5 11" id="KW-0547">Nucleotide-binding</keyword>